<evidence type="ECO:0000313" key="2">
    <source>
        <dbReference type="EMBL" id="KAI5324200.1"/>
    </source>
</evidence>
<accession>A0AAD4VFM5</accession>
<dbReference type="PANTHER" id="PTHR24559:SF444">
    <property type="entry name" value="REVERSE TRANSCRIPTASE DOMAIN-CONTAINING PROTEIN"/>
    <property type="match status" value="1"/>
</dbReference>
<reference evidence="2 3" key="1">
    <citation type="journal article" date="2022" name="G3 (Bethesda)">
        <title>Whole-genome sequence and methylome profiling of the almond [Prunus dulcis (Mill.) D.A. Webb] cultivar 'Nonpareil'.</title>
        <authorList>
            <person name="D'Amico-Willman K.M."/>
            <person name="Ouma W.Z."/>
            <person name="Meulia T."/>
            <person name="Sideli G.M."/>
            <person name="Gradziel T.M."/>
            <person name="Fresnedo-Ramirez J."/>
        </authorList>
    </citation>
    <scope>NUCLEOTIDE SEQUENCE [LARGE SCALE GENOMIC DNA]</scope>
    <source>
        <strain evidence="2">Clone GOH B32 T37-40</strain>
    </source>
</reference>
<dbReference type="InterPro" id="IPR000477">
    <property type="entry name" value="RT_dom"/>
</dbReference>
<dbReference type="Gene3D" id="3.10.10.10">
    <property type="entry name" value="HIV Type 1 Reverse Transcriptase, subunit A, domain 1"/>
    <property type="match status" value="1"/>
</dbReference>
<dbReference type="PROSITE" id="PS50878">
    <property type="entry name" value="RT_POL"/>
    <property type="match status" value="1"/>
</dbReference>
<gene>
    <name evidence="2" type="ORF">L3X38_033273</name>
</gene>
<organism evidence="2 3">
    <name type="scientific">Prunus dulcis</name>
    <name type="common">Almond</name>
    <name type="synonym">Amygdalus dulcis</name>
    <dbReference type="NCBI Taxonomy" id="3755"/>
    <lineage>
        <taxon>Eukaryota</taxon>
        <taxon>Viridiplantae</taxon>
        <taxon>Streptophyta</taxon>
        <taxon>Embryophyta</taxon>
        <taxon>Tracheophyta</taxon>
        <taxon>Spermatophyta</taxon>
        <taxon>Magnoliopsida</taxon>
        <taxon>eudicotyledons</taxon>
        <taxon>Gunneridae</taxon>
        <taxon>Pentapetalae</taxon>
        <taxon>rosids</taxon>
        <taxon>fabids</taxon>
        <taxon>Rosales</taxon>
        <taxon>Rosaceae</taxon>
        <taxon>Amygdaloideae</taxon>
        <taxon>Amygdaleae</taxon>
        <taxon>Prunus</taxon>
    </lineage>
</organism>
<dbReference type="InterPro" id="IPR043502">
    <property type="entry name" value="DNA/RNA_pol_sf"/>
</dbReference>
<dbReference type="PANTHER" id="PTHR24559">
    <property type="entry name" value="TRANSPOSON TY3-I GAG-POL POLYPROTEIN"/>
    <property type="match status" value="1"/>
</dbReference>
<evidence type="ECO:0000313" key="3">
    <source>
        <dbReference type="Proteomes" id="UP001054821"/>
    </source>
</evidence>
<keyword evidence="3" id="KW-1185">Reference proteome</keyword>
<dbReference type="AlphaFoldDB" id="A0AAD4VFM5"/>
<name>A0AAD4VFM5_PRUDU</name>
<dbReference type="Gene3D" id="3.30.70.270">
    <property type="match status" value="1"/>
</dbReference>
<dbReference type="InterPro" id="IPR053134">
    <property type="entry name" value="RNA-dir_DNA_polymerase"/>
</dbReference>
<feature type="domain" description="Reverse transcriptase" evidence="1">
    <location>
        <begin position="10"/>
        <end position="188"/>
    </location>
</feature>
<dbReference type="SUPFAM" id="SSF56672">
    <property type="entry name" value="DNA/RNA polymerases"/>
    <property type="match status" value="1"/>
</dbReference>
<dbReference type="InterPro" id="IPR043128">
    <property type="entry name" value="Rev_trsase/Diguanyl_cyclase"/>
</dbReference>
<sequence>MKIELEKLRSIGFINEVDYPTWLANVVMISKPKKGWRMCVDYTNLNRACTKDNFPLPRIDQLMDATADHALPSFLDAYSRYNQIFMHIDDPAHTSFITNRGHYCYKVMPFGLKNAGATYQCLVNNLFSPLIGHTMEVYVDDMLVKSRTIDQHIPNQSPMFEVLKRHNMRLNPTKRAGPDILVALGPTLSEALSKQEKK</sequence>
<dbReference type="Proteomes" id="UP001054821">
    <property type="component" value="Chromosome 6"/>
</dbReference>
<dbReference type="Pfam" id="PF00078">
    <property type="entry name" value="RVT_1"/>
    <property type="match status" value="1"/>
</dbReference>
<dbReference type="CDD" id="cd01647">
    <property type="entry name" value="RT_LTR"/>
    <property type="match status" value="1"/>
</dbReference>
<evidence type="ECO:0000259" key="1">
    <source>
        <dbReference type="PROSITE" id="PS50878"/>
    </source>
</evidence>
<proteinExistence type="predicted"/>
<comment type="caution">
    <text evidence="2">The sequence shown here is derived from an EMBL/GenBank/DDBJ whole genome shotgun (WGS) entry which is preliminary data.</text>
</comment>
<protein>
    <recommendedName>
        <fullName evidence="1">Reverse transcriptase domain-containing protein</fullName>
    </recommendedName>
</protein>
<dbReference type="EMBL" id="JAJFAZ020000006">
    <property type="protein sequence ID" value="KAI5324200.1"/>
    <property type="molecule type" value="Genomic_DNA"/>
</dbReference>